<protein>
    <submittedName>
        <fullName evidence="2">Uncharacterized protein</fullName>
    </submittedName>
</protein>
<organism evidence="2 3">
    <name type="scientific">Salix udensis</name>
    <dbReference type="NCBI Taxonomy" id="889485"/>
    <lineage>
        <taxon>Eukaryota</taxon>
        <taxon>Viridiplantae</taxon>
        <taxon>Streptophyta</taxon>
        <taxon>Embryophyta</taxon>
        <taxon>Tracheophyta</taxon>
        <taxon>Spermatophyta</taxon>
        <taxon>Magnoliopsida</taxon>
        <taxon>eudicotyledons</taxon>
        <taxon>Gunneridae</taxon>
        <taxon>Pentapetalae</taxon>
        <taxon>rosids</taxon>
        <taxon>fabids</taxon>
        <taxon>Malpighiales</taxon>
        <taxon>Salicaceae</taxon>
        <taxon>Saliceae</taxon>
        <taxon>Salix</taxon>
    </lineage>
</organism>
<proteinExistence type="predicted"/>
<evidence type="ECO:0000313" key="3">
    <source>
        <dbReference type="Proteomes" id="UP001162972"/>
    </source>
</evidence>
<feature type="region of interest" description="Disordered" evidence="1">
    <location>
        <begin position="30"/>
        <end position="76"/>
    </location>
</feature>
<feature type="compositionally biased region" description="Low complexity" evidence="1">
    <location>
        <begin position="51"/>
        <end position="62"/>
    </location>
</feature>
<accession>A0AAD6P522</accession>
<gene>
    <name evidence="2" type="ORF">OIU84_002878</name>
</gene>
<evidence type="ECO:0000313" key="2">
    <source>
        <dbReference type="EMBL" id="KAJ6417072.1"/>
    </source>
</evidence>
<name>A0AAD6P522_9ROSI</name>
<comment type="caution">
    <text evidence="2">The sequence shown here is derived from an EMBL/GenBank/DDBJ whole genome shotgun (WGS) entry which is preliminary data.</text>
</comment>
<dbReference type="Proteomes" id="UP001162972">
    <property type="component" value="Chromosome 11"/>
</dbReference>
<feature type="region of interest" description="Disordered" evidence="1">
    <location>
        <begin position="424"/>
        <end position="444"/>
    </location>
</feature>
<sequence>MAKNKRKKAATKLKNFEELRQELVLALKAKLPATSTSPPPSPKQRNPAYDSSRSCASKSCHSNGSLGPNYEEFEDSKEEEDGFGPVLCKEDEAYASKFFFSSPMFDMYANDCLVFHESHVQPIVQEEAAMVAAFLGSDSPLHLSAGTATMVVYRQHDSSPPRAMENEMPPFSDVAGVVVSANGKEKVCAVSLQLQSAADHGASVLGRFGSSSCIAKGMDGSVLSTSSSFARENDTLLLGKTAVIGAGFATVGAAPALLSTAASLGNNGSFSSPSLAKEIGGNVLSSCPSIAKVNEAPMLGKVAGSKAAINDFVKVGAVSSPLQPTTTTLEGSLGNMAATNGARDGQASNGKWKDLFSSNRRVDSRTKLKVPSPPVKEKVVSAAKKVVVKRWVPVKEVIPNQATPIEQQLSDEPPRPTTIEEATRPIDCEEPASLNDMQGSSSLNESFDEQRFDPMLMETDADEWTFVRWE</sequence>
<dbReference type="AlphaFoldDB" id="A0AAD6P522"/>
<keyword evidence="3" id="KW-1185">Reference proteome</keyword>
<reference evidence="2 3" key="1">
    <citation type="journal article" date="2023" name="Int. J. Mol. Sci.">
        <title>De Novo Assembly and Annotation of 11 Diverse Shrub Willow (Salix) Genomes Reveals Novel Gene Organization in Sex-Linked Regions.</title>
        <authorList>
            <person name="Hyden B."/>
            <person name="Feng K."/>
            <person name="Yates T.B."/>
            <person name="Jawdy S."/>
            <person name="Cereghino C."/>
            <person name="Smart L.B."/>
            <person name="Muchero W."/>
        </authorList>
    </citation>
    <scope>NUCLEOTIDE SEQUENCE [LARGE SCALE GENOMIC DNA]</scope>
    <source>
        <tissue evidence="2">Shoot tip</tissue>
    </source>
</reference>
<evidence type="ECO:0000256" key="1">
    <source>
        <dbReference type="SAM" id="MobiDB-lite"/>
    </source>
</evidence>
<dbReference type="EMBL" id="JAPFFJ010000011">
    <property type="protein sequence ID" value="KAJ6417072.1"/>
    <property type="molecule type" value="Genomic_DNA"/>
</dbReference>
<feature type="compositionally biased region" description="Polar residues" evidence="1">
    <location>
        <begin position="435"/>
        <end position="444"/>
    </location>
</feature>